<dbReference type="RefSeq" id="WP_042405410.1">
    <property type="nucleotide sequence ID" value="NZ_CBYN010000012.1"/>
</dbReference>
<accession>A0ABY7UKI5</accession>
<keyword evidence="2" id="KW-1185">Reference proteome</keyword>
<gene>
    <name evidence="1" type="ORF">CJEDD_03925</name>
</gene>
<reference evidence="1 2" key="1">
    <citation type="submission" date="2020-10" db="EMBL/GenBank/DDBJ databases">
        <title>Complete genome sequence of Corynebacterium jeddahense DSM 45997, type strain of Corynebacterium jeddahense.</title>
        <authorList>
            <person name="Busche T."/>
            <person name="Kalinowski J."/>
            <person name="Ruckert C."/>
        </authorList>
    </citation>
    <scope>NUCLEOTIDE SEQUENCE [LARGE SCALE GENOMIC DNA]</scope>
    <source>
        <strain evidence="1 2">DSM 45997</strain>
    </source>
</reference>
<protein>
    <submittedName>
        <fullName evidence="1">Uncharacterized protein</fullName>
    </submittedName>
</protein>
<proteinExistence type="predicted"/>
<organism evidence="1 2">
    <name type="scientific">Corynebacterium jeddahense</name>
    <dbReference type="NCBI Taxonomy" id="1414719"/>
    <lineage>
        <taxon>Bacteria</taxon>
        <taxon>Bacillati</taxon>
        <taxon>Actinomycetota</taxon>
        <taxon>Actinomycetes</taxon>
        <taxon>Mycobacteriales</taxon>
        <taxon>Corynebacteriaceae</taxon>
        <taxon>Corynebacterium</taxon>
    </lineage>
</organism>
<sequence length="265" mass="29972">MTFATYELYYLDSYDDHVADVVDDFDLDRDDPGFEEEVAWHIDAEYVIDYGVKAAVIVHDLDTHEVEVALVQPGSPHAPEWYTDEDVLAAATELQRMLVALDDHTVRIVEPQDPAFALKRCSAFQAESLSTATVAMIQDSQDNAFYTVFCIEFRPNLMSDFSFPVAVFAFDPRIGRITGHMLLDDNPFAPPTFNRKQRKIVERRLAELLQEVQVAAATGSETSPFKNLGPQFRSEGLPTVEAVDTHHAIDQSIEYLKRYYAERAS</sequence>
<dbReference type="Proteomes" id="UP001218071">
    <property type="component" value="Chromosome"/>
</dbReference>
<evidence type="ECO:0000313" key="2">
    <source>
        <dbReference type="Proteomes" id="UP001218071"/>
    </source>
</evidence>
<dbReference type="EMBL" id="CP063194">
    <property type="protein sequence ID" value="WCZ38400.1"/>
    <property type="molecule type" value="Genomic_DNA"/>
</dbReference>
<name>A0ABY7UKI5_9CORY</name>
<evidence type="ECO:0000313" key="1">
    <source>
        <dbReference type="EMBL" id="WCZ38400.1"/>
    </source>
</evidence>